<sequence>MKFNEIKIVENSWFARLARLVLRTDNVAMVLGKAIHLSGVKKEAFLRNQAWVAHEHCHLQQFKKYGFFRFLWLYLIESMKVGYYHNKFEVEARLAEKTLDAK</sequence>
<dbReference type="RefSeq" id="WP_185270589.1">
    <property type="nucleotide sequence ID" value="NZ_CP055156.1"/>
</dbReference>
<evidence type="ECO:0000313" key="1">
    <source>
        <dbReference type="EMBL" id="QNF34108.1"/>
    </source>
</evidence>
<dbReference type="EMBL" id="CP055156">
    <property type="protein sequence ID" value="QNF34108.1"/>
    <property type="molecule type" value="Genomic_DNA"/>
</dbReference>
<organism evidence="1 2">
    <name type="scientific">Adhaeribacter swui</name>
    <dbReference type="NCBI Taxonomy" id="2086471"/>
    <lineage>
        <taxon>Bacteria</taxon>
        <taxon>Pseudomonadati</taxon>
        <taxon>Bacteroidota</taxon>
        <taxon>Cytophagia</taxon>
        <taxon>Cytophagales</taxon>
        <taxon>Hymenobacteraceae</taxon>
        <taxon>Adhaeribacter</taxon>
    </lineage>
</organism>
<dbReference type="Proteomes" id="UP000515237">
    <property type="component" value="Chromosome"/>
</dbReference>
<protein>
    <submittedName>
        <fullName evidence="1">DUF4157 domain-containing protein</fullName>
    </submittedName>
</protein>
<proteinExistence type="predicted"/>
<evidence type="ECO:0000313" key="2">
    <source>
        <dbReference type="Proteomes" id="UP000515237"/>
    </source>
</evidence>
<name>A0A7G7GAC4_9BACT</name>
<keyword evidence="2" id="KW-1185">Reference proteome</keyword>
<gene>
    <name evidence="1" type="ORF">HUW51_15775</name>
</gene>
<dbReference type="AlphaFoldDB" id="A0A7G7GAC4"/>
<reference evidence="1 2" key="1">
    <citation type="journal article" date="2018" name="Int. J. Syst. Evol. Microbiol.">
        <title>Adhaeribacter swui sp. nov., isolated from wet mud.</title>
        <authorList>
            <person name="Kim D.U."/>
            <person name="Kim K.W."/>
            <person name="Kang M.S."/>
            <person name="Kim J.Y."/>
            <person name="Jang J.H."/>
            <person name="Kim M.K."/>
        </authorList>
    </citation>
    <scope>NUCLEOTIDE SEQUENCE [LARGE SCALE GENOMIC DNA]</scope>
    <source>
        <strain evidence="1 2">KCTC 52873</strain>
    </source>
</reference>
<dbReference type="KEGG" id="aswu:HUW51_15775"/>
<accession>A0A7G7GAC4</accession>